<evidence type="ECO:0000259" key="1">
    <source>
        <dbReference type="PROSITE" id="PS51180"/>
    </source>
</evidence>
<dbReference type="Gene3D" id="1.25.40.280">
    <property type="entry name" value="alix/aip1 like domains"/>
    <property type="match status" value="1"/>
</dbReference>
<keyword evidence="3" id="KW-1185">Reference proteome</keyword>
<dbReference type="Pfam" id="PF03097">
    <property type="entry name" value="BRO1"/>
    <property type="match status" value="1"/>
</dbReference>
<dbReference type="STRING" id="2903.R1FRW3"/>
<dbReference type="GeneID" id="17283565"/>
<dbReference type="RefSeq" id="XP_005790820.1">
    <property type="nucleotide sequence ID" value="XM_005790763.1"/>
</dbReference>
<dbReference type="GO" id="GO:0043328">
    <property type="term" value="P:protein transport to vacuole involved in ubiquitin-dependent protein catabolic process via the multivesicular body sorting pathway"/>
    <property type="evidence" value="ECO:0007669"/>
    <property type="project" value="TreeGrafter"/>
</dbReference>
<dbReference type="PANTHER" id="PTHR23030:SF30">
    <property type="entry name" value="TYROSINE-PROTEIN PHOSPHATASE NON-RECEPTOR TYPE 23"/>
    <property type="match status" value="1"/>
</dbReference>
<dbReference type="EnsemblProtists" id="EOD38391">
    <property type="protein sequence ID" value="EOD38391"/>
    <property type="gene ID" value="EMIHUDRAFT_632211"/>
</dbReference>
<dbReference type="PaxDb" id="2903-EOD38391"/>
<organism evidence="2 3">
    <name type="scientific">Emiliania huxleyi (strain CCMP1516)</name>
    <dbReference type="NCBI Taxonomy" id="280463"/>
    <lineage>
        <taxon>Eukaryota</taxon>
        <taxon>Haptista</taxon>
        <taxon>Haptophyta</taxon>
        <taxon>Prymnesiophyceae</taxon>
        <taxon>Isochrysidales</taxon>
        <taxon>Noelaerhabdaceae</taxon>
        <taxon>Emiliania</taxon>
    </lineage>
</organism>
<dbReference type="HOGENOM" id="CLU_611702_0_0_1"/>
<dbReference type="eggNOG" id="KOG2220">
    <property type="taxonomic scope" value="Eukaryota"/>
</dbReference>
<evidence type="ECO:0000313" key="2">
    <source>
        <dbReference type="EnsemblProtists" id="EOD38391"/>
    </source>
</evidence>
<name>A0A0D3KRK6_EMIH1</name>
<reference evidence="3" key="1">
    <citation type="journal article" date="2013" name="Nature">
        <title>Pan genome of the phytoplankton Emiliania underpins its global distribution.</title>
        <authorList>
            <person name="Read B.A."/>
            <person name="Kegel J."/>
            <person name="Klute M.J."/>
            <person name="Kuo A."/>
            <person name="Lefebvre S.C."/>
            <person name="Maumus F."/>
            <person name="Mayer C."/>
            <person name="Miller J."/>
            <person name="Monier A."/>
            <person name="Salamov A."/>
            <person name="Young J."/>
            <person name="Aguilar M."/>
            <person name="Claverie J.M."/>
            <person name="Frickenhaus S."/>
            <person name="Gonzalez K."/>
            <person name="Herman E.K."/>
            <person name="Lin Y.C."/>
            <person name="Napier J."/>
            <person name="Ogata H."/>
            <person name="Sarno A.F."/>
            <person name="Shmutz J."/>
            <person name="Schroeder D."/>
            <person name="de Vargas C."/>
            <person name="Verret F."/>
            <person name="von Dassow P."/>
            <person name="Valentin K."/>
            <person name="Van de Peer Y."/>
            <person name="Wheeler G."/>
            <person name="Dacks J.B."/>
            <person name="Delwiche C.F."/>
            <person name="Dyhrman S.T."/>
            <person name="Glockner G."/>
            <person name="John U."/>
            <person name="Richards T."/>
            <person name="Worden A.Z."/>
            <person name="Zhang X."/>
            <person name="Grigoriev I.V."/>
            <person name="Allen A.E."/>
            <person name="Bidle K."/>
            <person name="Borodovsky M."/>
            <person name="Bowler C."/>
            <person name="Brownlee C."/>
            <person name="Cock J.M."/>
            <person name="Elias M."/>
            <person name="Gladyshev V.N."/>
            <person name="Groth M."/>
            <person name="Guda C."/>
            <person name="Hadaegh A."/>
            <person name="Iglesias-Rodriguez M.D."/>
            <person name="Jenkins J."/>
            <person name="Jones B.M."/>
            <person name="Lawson T."/>
            <person name="Leese F."/>
            <person name="Lindquist E."/>
            <person name="Lobanov A."/>
            <person name="Lomsadze A."/>
            <person name="Malik S.B."/>
            <person name="Marsh M.E."/>
            <person name="Mackinder L."/>
            <person name="Mock T."/>
            <person name="Mueller-Roeber B."/>
            <person name="Pagarete A."/>
            <person name="Parker M."/>
            <person name="Probert I."/>
            <person name="Quesneville H."/>
            <person name="Raines C."/>
            <person name="Rensing S.A."/>
            <person name="Riano-Pachon D.M."/>
            <person name="Richier S."/>
            <person name="Rokitta S."/>
            <person name="Shiraiwa Y."/>
            <person name="Soanes D.M."/>
            <person name="van der Giezen M."/>
            <person name="Wahlund T.M."/>
            <person name="Williams B."/>
            <person name="Wilson W."/>
            <person name="Wolfe G."/>
            <person name="Wurch L.L."/>
        </authorList>
    </citation>
    <scope>NUCLEOTIDE SEQUENCE</scope>
</reference>
<dbReference type="InterPro" id="IPR038499">
    <property type="entry name" value="BRO1_sf"/>
</dbReference>
<dbReference type="Proteomes" id="UP000013827">
    <property type="component" value="Unassembled WGS sequence"/>
</dbReference>
<dbReference type="GO" id="GO:0005768">
    <property type="term" value="C:endosome"/>
    <property type="evidence" value="ECO:0007669"/>
    <property type="project" value="TreeGrafter"/>
</dbReference>
<sequence>MLAFNVKTTEPVPVEERLRRHVDTSRFPSGHAFLKDLQGWREKMRSQRFGTNGAEAVRDGQLRYYALATHAEHHFRTVDLKNEAKVVFRWYDTFSTRRFVDQPDWAFERASVLFNVAGALSYLATSQERGERGDPEQIKLACRYFQEASGVINELRKIASSASWLSFTPDMTDDFLEALSCIMLAQAQKCFYEKAVADGRSHAIVAKLAAECAALYQDAGLKLKAPLLQEAISSEWLAVVDWNRALFDGVQNYYAQRALFDGVQNYYAATALGEAGEYGACVSRLTHAVNRTAEAVNMCQRHSAALQKQFRDAHALAKDAHAKAKKDNDSIYFDRVPPYATLPKLPRHALAPPSPEKPDIIGAAAAFGAASLDGTPPPPSFDEASSAGVEDLVAMGFSKEAASAALALCKAHWPFTSSPVLTGPWPLNQALAQCKGSVQEAAALLVDS</sequence>
<dbReference type="KEGG" id="ehx:EMIHUDRAFT_632211"/>
<dbReference type="PANTHER" id="PTHR23030">
    <property type="entry name" value="PCD6 INTERACTING PROTEIN-RELATED"/>
    <property type="match status" value="1"/>
</dbReference>
<dbReference type="PROSITE" id="PS51180">
    <property type="entry name" value="BRO1"/>
    <property type="match status" value="1"/>
</dbReference>
<proteinExistence type="predicted"/>
<dbReference type="InterPro" id="IPR004328">
    <property type="entry name" value="BRO1_dom"/>
</dbReference>
<feature type="domain" description="BRO1" evidence="1">
    <location>
        <begin position="1"/>
        <end position="448"/>
    </location>
</feature>
<dbReference type="SMART" id="SM01041">
    <property type="entry name" value="BRO1"/>
    <property type="match status" value="1"/>
</dbReference>
<accession>A0A0D3KRK6</accession>
<reference evidence="2" key="2">
    <citation type="submission" date="2024-10" db="UniProtKB">
        <authorList>
            <consortium name="EnsemblProtists"/>
        </authorList>
    </citation>
    <scope>IDENTIFICATION</scope>
</reference>
<protein>
    <recommendedName>
        <fullName evidence="1">BRO1 domain-containing protein</fullName>
    </recommendedName>
</protein>
<dbReference type="AlphaFoldDB" id="A0A0D3KRK6"/>
<evidence type="ECO:0000313" key="3">
    <source>
        <dbReference type="Proteomes" id="UP000013827"/>
    </source>
</evidence>